<evidence type="ECO:0000256" key="1">
    <source>
        <dbReference type="ARBA" id="ARBA00004105"/>
    </source>
</evidence>
<dbReference type="Pfam" id="PF16521">
    <property type="entry name" value="Myosin-VI_CBD"/>
    <property type="match status" value="1"/>
</dbReference>
<dbReference type="CDD" id="cd21759">
    <property type="entry name" value="CBD_MYO6-like"/>
    <property type="match status" value="1"/>
</dbReference>
<keyword evidence="28" id="KW-0966">Cell projection</keyword>
<evidence type="ECO:0000256" key="21">
    <source>
        <dbReference type="ARBA" id="ARBA00023034"/>
    </source>
</evidence>
<keyword evidence="19" id="KW-0112">Calmodulin-binding</keyword>
<dbReference type="GO" id="GO:0007605">
    <property type="term" value="P:sensory perception of sound"/>
    <property type="evidence" value="ECO:0007669"/>
    <property type="project" value="UniProtKB-KW"/>
</dbReference>
<dbReference type="GeneTree" id="ENSGT00940000156078"/>
<keyword evidence="25" id="KW-0168">Coated pit</keyword>
<evidence type="ECO:0000256" key="11">
    <source>
        <dbReference type="ARBA" id="ARBA00022448"/>
    </source>
</evidence>
<dbReference type="GO" id="GO:0005794">
    <property type="term" value="C:Golgi apparatus"/>
    <property type="evidence" value="ECO:0007669"/>
    <property type="project" value="UniProtKB-SubCell"/>
</dbReference>
<dbReference type="InterPro" id="IPR027417">
    <property type="entry name" value="P-loop_NTPase"/>
</dbReference>
<feature type="region of interest" description="Actin-binding" evidence="31">
    <location>
        <begin position="596"/>
        <end position="618"/>
    </location>
</feature>
<dbReference type="GO" id="GO:0005524">
    <property type="term" value="F:ATP binding"/>
    <property type="evidence" value="ECO:0007669"/>
    <property type="project" value="UniProtKB-UniRule"/>
</dbReference>
<dbReference type="GO" id="GO:0042491">
    <property type="term" value="P:inner ear auditory receptor cell differentiation"/>
    <property type="evidence" value="ECO:0007669"/>
    <property type="project" value="TreeGrafter"/>
</dbReference>
<dbReference type="PRINTS" id="PR00193">
    <property type="entry name" value="MYOSINHEAVY"/>
</dbReference>
<evidence type="ECO:0000256" key="10">
    <source>
        <dbReference type="ARBA" id="ARBA00015382"/>
    </source>
</evidence>
<evidence type="ECO:0000256" key="18">
    <source>
        <dbReference type="ARBA" id="ARBA00022840"/>
    </source>
</evidence>
<keyword evidence="27" id="KW-0539">Nucleus</keyword>
<evidence type="ECO:0000256" key="7">
    <source>
        <dbReference type="ARBA" id="ARBA00004556"/>
    </source>
</evidence>
<dbReference type="AlphaFoldDB" id="A0A8C7IXW9"/>
<reference evidence="34" key="2">
    <citation type="submission" date="2025-09" db="UniProtKB">
        <authorList>
            <consortium name="Ensembl"/>
        </authorList>
    </citation>
    <scope>IDENTIFICATION</scope>
</reference>
<dbReference type="Gene3D" id="1.20.58.530">
    <property type="match status" value="1"/>
</dbReference>
<dbReference type="InterPro" id="IPR008989">
    <property type="entry name" value="Myosin_S1_N"/>
</dbReference>
<dbReference type="InterPro" id="IPR036961">
    <property type="entry name" value="Kinesin_motor_dom_sf"/>
</dbReference>
<dbReference type="GO" id="GO:0000146">
    <property type="term" value="F:microfilament motor activity"/>
    <property type="evidence" value="ECO:0007669"/>
    <property type="project" value="TreeGrafter"/>
</dbReference>
<proteinExistence type="inferred from homology"/>
<dbReference type="CDD" id="cd21958">
    <property type="entry name" value="MyUb_Myo6"/>
    <property type="match status" value="1"/>
</dbReference>
<keyword evidence="13" id="KW-0963">Cytoplasm</keyword>
<dbReference type="InterPro" id="IPR036114">
    <property type="entry name" value="MYSc_Myo6"/>
</dbReference>
<evidence type="ECO:0000256" key="4">
    <source>
        <dbReference type="ARBA" id="ARBA00004150"/>
    </source>
</evidence>
<dbReference type="GO" id="GO:0005516">
    <property type="term" value="F:calmodulin binding"/>
    <property type="evidence" value="ECO:0007669"/>
    <property type="project" value="UniProtKB-KW"/>
</dbReference>
<evidence type="ECO:0000256" key="26">
    <source>
        <dbReference type="ARBA" id="ARBA00023203"/>
    </source>
</evidence>
<keyword evidence="21" id="KW-0333">Golgi apparatus</keyword>
<evidence type="ECO:0000313" key="34">
    <source>
        <dbReference type="Ensembl" id="ENSOKIP00005078777.1"/>
    </source>
</evidence>
<evidence type="ECO:0000256" key="30">
    <source>
        <dbReference type="ARBA" id="ARBA00030027"/>
    </source>
</evidence>
<dbReference type="InterPro" id="IPR049016">
    <property type="entry name" value="MYO6_lever"/>
</dbReference>
<evidence type="ECO:0000256" key="13">
    <source>
        <dbReference type="ARBA" id="ARBA00022490"/>
    </source>
</evidence>
<dbReference type="Ensembl" id="ENSOKIT00005083947.1">
    <property type="protein sequence ID" value="ENSOKIP00005078777.1"/>
    <property type="gene ID" value="ENSOKIG00005029234.1"/>
</dbReference>
<dbReference type="Gene3D" id="2.30.30.360">
    <property type="entry name" value="Myosin S1 fragment, N-terminal"/>
    <property type="match status" value="1"/>
</dbReference>
<evidence type="ECO:0000256" key="23">
    <source>
        <dbReference type="ARBA" id="ARBA00023136"/>
    </source>
</evidence>
<keyword evidence="14" id="KW-0597">Phosphoprotein</keyword>
<keyword evidence="22 31" id="KW-0518">Myosin</keyword>
<dbReference type="PANTHER" id="PTHR13140:SF745">
    <property type="entry name" value="UNCONVENTIONAL MYOSIN-VI"/>
    <property type="match status" value="1"/>
</dbReference>
<keyword evidence="20" id="KW-0653">Protein transport</keyword>
<dbReference type="GO" id="GO:0051015">
    <property type="term" value="F:actin filament binding"/>
    <property type="evidence" value="ECO:0007669"/>
    <property type="project" value="InterPro"/>
</dbReference>
<dbReference type="PROSITE" id="PS51456">
    <property type="entry name" value="MYOSIN_MOTOR"/>
    <property type="match status" value="1"/>
</dbReference>
<dbReference type="GO" id="GO:0030139">
    <property type="term" value="C:endocytic vesicle"/>
    <property type="evidence" value="ECO:0007669"/>
    <property type="project" value="TreeGrafter"/>
</dbReference>
<evidence type="ECO:0000256" key="15">
    <source>
        <dbReference type="ARBA" id="ARBA00022583"/>
    </source>
</evidence>
<reference evidence="34" key="1">
    <citation type="submission" date="2025-08" db="UniProtKB">
        <authorList>
            <consortium name="Ensembl"/>
        </authorList>
    </citation>
    <scope>IDENTIFICATION</scope>
</reference>
<evidence type="ECO:0000256" key="2">
    <source>
        <dbReference type="ARBA" id="ARBA00004123"/>
    </source>
</evidence>
<dbReference type="GO" id="GO:0015031">
    <property type="term" value="P:protein transport"/>
    <property type="evidence" value="ECO:0007669"/>
    <property type="project" value="UniProtKB-KW"/>
</dbReference>
<evidence type="ECO:0000256" key="6">
    <source>
        <dbReference type="ARBA" id="ARBA00004514"/>
    </source>
</evidence>
<dbReference type="Gene3D" id="6.10.220.10">
    <property type="match status" value="1"/>
</dbReference>
<dbReference type="Gene3D" id="3.40.850.10">
    <property type="entry name" value="Kinesin motor domain"/>
    <property type="match status" value="1"/>
</dbReference>
<dbReference type="InterPro" id="IPR001609">
    <property type="entry name" value="Myosin_head_motor_dom-like"/>
</dbReference>
<name>A0A8C7IXW9_ONCKI</name>
<evidence type="ECO:0000256" key="29">
    <source>
        <dbReference type="ARBA" id="ARBA00023329"/>
    </source>
</evidence>
<dbReference type="Pfam" id="PF00063">
    <property type="entry name" value="Myosin_head"/>
    <property type="match status" value="1"/>
</dbReference>
<dbReference type="CDD" id="cd01382">
    <property type="entry name" value="MYSc_Myo6"/>
    <property type="match status" value="1"/>
</dbReference>
<dbReference type="GO" id="GO:0005905">
    <property type="term" value="C:clathrin-coated pit"/>
    <property type="evidence" value="ECO:0007669"/>
    <property type="project" value="UniProtKB-SubCell"/>
</dbReference>
<dbReference type="GO" id="GO:0030136">
    <property type="term" value="C:clathrin-coated vesicle"/>
    <property type="evidence" value="ECO:0007669"/>
    <property type="project" value="UniProtKB-SubCell"/>
</dbReference>
<dbReference type="GO" id="GO:0006897">
    <property type="term" value="P:endocytosis"/>
    <property type="evidence" value="ECO:0007669"/>
    <property type="project" value="UniProtKB-KW"/>
</dbReference>
<evidence type="ECO:0000259" key="33">
    <source>
        <dbReference type="PROSITE" id="PS51456"/>
    </source>
</evidence>
<evidence type="ECO:0000256" key="20">
    <source>
        <dbReference type="ARBA" id="ARBA00022927"/>
    </source>
</evidence>
<accession>A0A8C7IXW9</accession>
<gene>
    <name evidence="34" type="primary">MYO6</name>
</gene>
<keyword evidence="29" id="KW-0968">Cytoplasmic vesicle</keyword>
<dbReference type="FunFam" id="3.30.70.1590:FF:000002">
    <property type="entry name" value="unconventional myosin-VI isoform X1"/>
    <property type="match status" value="1"/>
</dbReference>
<evidence type="ECO:0000256" key="28">
    <source>
        <dbReference type="ARBA" id="ARBA00023273"/>
    </source>
</evidence>
<dbReference type="GO" id="GO:0048471">
    <property type="term" value="C:perinuclear region of cytoplasm"/>
    <property type="evidence" value="ECO:0007669"/>
    <property type="project" value="UniProtKB-SubCell"/>
</dbReference>
<keyword evidence="16" id="KW-1009">Hearing</keyword>
<evidence type="ECO:0000256" key="24">
    <source>
        <dbReference type="ARBA" id="ARBA00023175"/>
    </source>
</evidence>
<evidence type="ECO:0000256" key="16">
    <source>
        <dbReference type="ARBA" id="ARBA00022740"/>
    </source>
</evidence>
<evidence type="ECO:0000256" key="22">
    <source>
        <dbReference type="ARBA" id="ARBA00023123"/>
    </source>
</evidence>
<dbReference type="GO" id="GO:0016459">
    <property type="term" value="C:myosin complex"/>
    <property type="evidence" value="ECO:0007669"/>
    <property type="project" value="UniProtKB-KW"/>
</dbReference>
<protein>
    <recommendedName>
        <fullName evidence="10">Unconventional myosin-VI</fullName>
    </recommendedName>
    <alternativeName>
        <fullName evidence="30">Unconventional myosin-6</fullName>
    </alternativeName>
</protein>
<evidence type="ECO:0000313" key="35">
    <source>
        <dbReference type="Proteomes" id="UP000694557"/>
    </source>
</evidence>
<evidence type="ECO:0000256" key="27">
    <source>
        <dbReference type="ARBA" id="ARBA00023242"/>
    </source>
</evidence>
<evidence type="ECO:0000256" key="5">
    <source>
        <dbReference type="ARBA" id="ARBA00004486"/>
    </source>
</evidence>
<keyword evidence="35" id="KW-1185">Reference proteome</keyword>
<keyword evidence="15" id="KW-0254">Endocytosis</keyword>
<dbReference type="FunFam" id="1.20.120.720:FF:000005">
    <property type="entry name" value="unconventional myosin-VI isoform X1"/>
    <property type="match status" value="1"/>
</dbReference>
<evidence type="ECO:0000256" key="31">
    <source>
        <dbReference type="PROSITE-ProRule" id="PRU00782"/>
    </source>
</evidence>
<keyword evidence="18 31" id="KW-0067">ATP-binding</keyword>
<dbReference type="PROSITE" id="PS50096">
    <property type="entry name" value="IQ"/>
    <property type="match status" value="1"/>
</dbReference>
<dbReference type="FunFam" id="1.20.58.530:FF:000006">
    <property type="entry name" value="Putative unconventional myosin-VI"/>
    <property type="match status" value="1"/>
</dbReference>
<dbReference type="Pfam" id="PF21521">
    <property type="entry name" value="MYO6_lever"/>
    <property type="match status" value="1"/>
</dbReference>
<organism evidence="34 35">
    <name type="scientific">Oncorhynchus kisutch</name>
    <name type="common">Coho salmon</name>
    <name type="synonym">Salmo kisutch</name>
    <dbReference type="NCBI Taxonomy" id="8019"/>
    <lineage>
        <taxon>Eukaryota</taxon>
        <taxon>Metazoa</taxon>
        <taxon>Chordata</taxon>
        <taxon>Craniata</taxon>
        <taxon>Vertebrata</taxon>
        <taxon>Euteleostomi</taxon>
        <taxon>Actinopterygii</taxon>
        <taxon>Neopterygii</taxon>
        <taxon>Teleostei</taxon>
        <taxon>Protacanthopterygii</taxon>
        <taxon>Salmoniformes</taxon>
        <taxon>Salmonidae</taxon>
        <taxon>Salmoninae</taxon>
        <taxon>Oncorhynchus</taxon>
    </lineage>
</organism>
<evidence type="ECO:0000256" key="14">
    <source>
        <dbReference type="ARBA" id="ARBA00022553"/>
    </source>
</evidence>
<evidence type="ECO:0000256" key="9">
    <source>
        <dbReference type="ARBA" id="ARBA00004632"/>
    </source>
</evidence>
<evidence type="ECO:0000256" key="32">
    <source>
        <dbReference type="SAM" id="MobiDB-lite"/>
    </source>
</evidence>
<dbReference type="FunFam" id="1.10.10.820:FF:000005">
    <property type="entry name" value="unconventional myosin-VI isoform X2"/>
    <property type="match status" value="1"/>
</dbReference>
<dbReference type="Proteomes" id="UP000694557">
    <property type="component" value="Unassembled WGS sequence"/>
</dbReference>
<keyword evidence="24 31" id="KW-0505">Motor protein</keyword>
<dbReference type="InterPro" id="IPR032412">
    <property type="entry name" value="Myosin-VI_CBD"/>
</dbReference>
<dbReference type="GO" id="GO:0030175">
    <property type="term" value="C:filopodium"/>
    <property type="evidence" value="ECO:0007669"/>
    <property type="project" value="UniProtKB-SubCell"/>
</dbReference>
<keyword evidence="11" id="KW-0813">Transport</keyword>
<keyword evidence="23" id="KW-0472">Membrane</keyword>
<evidence type="ECO:0000256" key="8">
    <source>
        <dbReference type="ARBA" id="ARBA00004600"/>
    </source>
</evidence>
<feature type="domain" description="Myosin motor" evidence="33">
    <location>
        <begin position="54"/>
        <end position="716"/>
    </location>
</feature>
<dbReference type="SMART" id="SM00242">
    <property type="entry name" value="MYSc"/>
    <property type="match status" value="1"/>
</dbReference>
<sequence length="1217" mass="140588">MEDGKPVWAPHPTDGFQLGMIVDIGADTLAIEPLNQKGKVRCTAGKATCTWWYKTIKSYRGRSLGTLPPHVYAIGDLFKAYRDMRVLKMSQSIVVSGESGAGKTENTKFVLRYLTTSYGTGQDIDERIVEANPLLEAFGNAKTVRNNNSSRFGKFVEIHFNEKNNVVGGFVSHYLLEKSRICMQSKEERNYHIFYRLCAGASEDIRQKLHLDSPDSFRYLNRGCTRYFASKDTDKQIMQNRKSPEHVKLGALKDLLLDDQGDFNRMCGAMKKIGLDDTEKLDLFRVVAGVLHLGNVDFEETGSTSGGCILMNQSSPTLAYCADLLGLDQEDLRVSLTTRVMLTTAGGAKGTVIKVPLKVEQANNARDALAKAVYSCLFDHVVRRVNQCFPFNTSSNFIGVLDIAGFEYFEHNSFEQFCINYCNEKLQQFFNERILKEEQELYQKEGLGVSEVHYVDNQDCIDLVEAKLVGILDILDEENRLPLPSDQHFAEAIHSKHKDHFRLTVPRKSKLAVHRNVRDDEGFIVRHFAGAVCYETTQFVEKNNDALHMSLESLVCESKDKFVRELFENSNNSKDSKQKAGKLSFISVGNKFKTQLNVLLEKLRSTGSSFIRCVKPNLKMVSHQFEGAQILSQLQCSGMVSVLDLMQGGFPSRAPFHELYNMYKQYMPDKLTRLDPRLFCKALFKALGLNENDYKFGLTRVFFRPGKFAEFDQIMKSDPDHLAELVKKVNQWLVVSRWKKVQWCSLSVIKLKEKMKYRASALVKIQKTVRMWLCKKKHKPRVDGMVKVRNLKMRMERFNEVVGALKEGKQEMAQQVQELGASIDTFMANIKATVMTRKEIDQEYQGLVKSLEQLLSSMQKKKQEEDEMERLRRIEEEMERERKRREEDDQQRQQEENDRKKKSEMEHKRKQEEEERKRREEEKKIMQAEMDIQIALEREEDVQRSALLEQERRDRELAMRIAQSEAELINDEAQMDPSLRSPKPWPIDTLTDPYRPGGPPVNRGQVLPALKAGGVKKYDLSKWKYAELRDVINTSCDIEQLAACREEFHRRLKVYHAWKSKNKKRDTAAEQRAPKSITDYAQQNPAVATQQQEMAMNRQQRYFRIPFIRPADQYKDPQNKKKGWWYSHFDGPWIARQLELHPDKQPILLVAGKDDMEMCELSLEETGLTRKRGAEILPRQFEEIWERCDGITYLRNAIESKQARPTYATAMLQNLLQ</sequence>
<dbReference type="FunFam" id="3.40.850.10:FF:000030">
    <property type="entry name" value="unconventional myosin-VI isoform X1"/>
    <property type="match status" value="1"/>
</dbReference>
<dbReference type="GO" id="GO:0007015">
    <property type="term" value="P:actin filament organization"/>
    <property type="evidence" value="ECO:0007669"/>
    <property type="project" value="TreeGrafter"/>
</dbReference>
<dbReference type="CDD" id="cd22294">
    <property type="entry name" value="MYO6_MIU_linker"/>
    <property type="match status" value="1"/>
</dbReference>
<feature type="binding site" evidence="31">
    <location>
        <begin position="97"/>
        <end position="104"/>
    </location>
    <ligand>
        <name>ATP</name>
        <dbReference type="ChEBI" id="CHEBI:30616"/>
    </ligand>
</feature>
<dbReference type="GO" id="GO:0005902">
    <property type="term" value="C:microvillus"/>
    <property type="evidence" value="ECO:0007669"/>
    <property type="project" value="UniProtKB-SubCell"/>
</dbReference>
<keyword evidence="17 31" id="KW-0547">Nucleotide-binding</keyword>
<dbReference type="GO" id="GO:0030048">
    <property type="term" value="P:actin filament-based movement"/>
    <property type="evidence" value="ECO:0007669"/>
    <property type="project" value="TreeGrafter"/>
</dbReference>
<dbReference type="GO" id="GO:0032587">
    <property type="term" value="C:ruffle membrane"/>
    <property type="evidence" value="ECO:0007669"/>
    <property type="project" value="UniProtKB-SubCell"/>
</dbReference>
<evidence type="ECO:0000256" key="19">
    <source>
        <dbReference type="ARBA" id="ARBA00022860"/>
    </source>
</evidence>
<dbReference type="Gene3D" id="1.20.120.720">
    <property type="entry name" value="Myosin VI head, motor domain, U50 subdomain"/>
    <property type="match status" value="1"/>
</dbReference>
<evidence type="ECO:0000256" key="17">
    <source>
        <dbReference type="ARBA" id="ARBA00022741"/>
    </source>
</evidence>
<evidence type="ECO:0000256" key="3">
    <source>
        <dbReference type="ARBA" id="ARBA00004132"/>
    </source>
</evidence>
<feature type="region of interest" description="Disordered" evidence="32">
    <location>
        <begin position="878"/>
        <end position="922"/>
    </location>
</feature>
<evidence type="ECO:0000256" key="12">
    <source>
        <dbReference type="ARBA" id="ARBA00022475"/>
    </source>
</evidence>
<keyword evidence="12" id="KW-1003">Cell membrane</keyword>
<dbReference type="Gene3D" id="3.30.70.1590">
    <property type="match status" value="1"/>
</dbReference>
<keyword evidence="26 31" id="KW-0009">Actin-binding</keyword>
<comment type="similarity">
    <text evidence="31">Belongs to the TRAFAC class myosin-kinesin ATPase superfamily. Myosin family.</text>
</comment>
<dbReference type="GO" id="GO:0005829">
    <property type="term" value="C:cytosol"/>
    <property type="evidence" value="ECO:0007669"/>
    <property type="project" value="UniProtKB-SubCell"/>
</dbReference>
<dbReference type="Gene3D" id="1.10.10.820">
    <property type="match status" value="1"/>
</dbReference>
<dbReference type="PANTHER" id="PTHR13140">
    <property type="entry name" value="MYOSIN"/>
    <property type="match status" value="1"/>
</dbReference>
<dbReference type="GO" id="GO:0042472">
    <property type="term" value="P:inner ear morphogenesis"/>
    <property type="evidence" value="ECO:0007669"/>
    <property type="project" value="TreeGrafter"/>
</dbReference>
<evidence type="ECO:0000256" key="25">
    <source>
        <dbReference type="ARBA" id="ARBA00023176"/>
    </source>
</evidence>
<dbReference type="SUPFAM" id="SSF52540">
    <property type="entry name" value="P-loop containing nucleoside triphosphate hydrolases"/>
    <property type="match status" value="1"/>
</dbReference>
<comment type="subcellular location">
    <subcellularLocation>
        <location evidence="5">Cell projection</location>
        <location evidence="5">Filopodium</location>
    </subcellularLocation>
    <subcellularLocation>
        <location evidence="1">Cell projection</location>
        <location evidence="1">Microvillus</location>
    </subcellularLocation>
    <subcellularLocation>
        <location evidence="9">Cell projection</location>
        <location evidence="9">Ruffle membrane</location>
    </subcellularLocation>
    <subcellularLocation>
        <location evidence="6">Cytoplasm</location>
        <location evidence="6">Cytosol</location>
    </subcellularLocation>
    <subcellularLocation>
        <location evidence="7">Cytoplasm</location>
        <location evidence="7">Perinuclear region</location>
    </subcellularLocation>
    <subcellularLocation>
        <location evidence="3">Cytoplasmic vesicle</location>
        <location evidence="3">Clathrin-coated vesicle</location>
    </subcellularLocation>
    <subcellularLocation>
        <location evidence="4">Golgi apparatus</location>
        <location evidence="4">trans-Golgi network membrane</location>
        <topology evidence="4">Peripheral membrane protein</topology>
    </subcellularLocation>
    <subcellularLocation>
        <location evidence="8">Membrane</location>
        <location evidence="8">Clathrin-coated pit</location>
    </subcellularLocation>
    <subcellularLocation>
        <location evidence="2">Nucleus</location>
    </subcellularLocation>
</comment>
<dbReference type="GO" id="GO:0005634">
    <property type="term" value="C:nucleus"/>
    <property type="evidence" value="ECO:0007669"/>
    <property type="project" value="UniProtKB-SubCell"/>
</dbReference>